<name>A0A565B266_9BRAS</name>
<feature type="compositionally biased region" description="Low complexity" evidence="1">
    <location>
        <begin position="12"/>
        <end position="28"/>
    </location>
</feature>
<sequence length="170" mass="17729">MEPIDPDLSGLSPRPISTSPATSSAPESMLAPPAAPLIQASTTFVAVFSQGIEVADVSVIRPASSSPSVPPSTAPVPVSVPAASVAYGKGLANKDKVDTIHGPIQVPSLQGAWAKKLNSTVSTSRQPSRISGITPEWPSLSVSRPHNHQISGELTNPQKIHFLLGWCKKE</sequence>
<dbReference type="Proteomes" id="UP000489600">
    <property type="component" value="Unassembled WGS sequence"/>
</dbReference>
<protein>
    <submittedName>
        <fullName evidence="2">Uncharacterized protein</fullName>
    </submittedName>
</protein>
<dbReference type="AlphaFoldDB" id="A0A565B266"/>
<comment type="caution">
    <text evidence="2">The sequence shown here is derived from an EMBL/GenBank/DDBJ whole genome shotgun (WGS) entry which is preliminary data.</text>
</comment>
<reference evidence="2" key="1">
    <citation type="submission" date="2019-07" db="EMBL/GenBank/DDBJ databases">
        <authorList>
            <person name="Dittberner H."/>
        </authorList>
    </citation>
    <scope>NUCLEOTIDE SEQUENCE [LARGE SCALE GENOMIC DNA]</scope>
</reference>
<dbReference type="EMBL" id="CABITT030000002">
    <property type="protein sequence ID" value="VVA95667.1"/>
    <property type="molecule type" value="Genomic_DNA"/>
</dbReference>
<feature type="region of interest" description="Disordered" evidence="1">
    <location>
        <begin position="1"/>
        <end position="29"/>
    </location>
</feature>
<evidence type="ECO:0000256" key="1">
    <source>
        <dbReference type="SAM" id="MobiDB-lite"/>
    </source>
</evidence>
<evidence type="ECO:0000313" key="3">
    <source>
        <dbReference type="Proteomes" id="UP000489600"/>
    </source>
</evidence>
<proteinExistence type="predicted"/>
<keyword evidence="3" id="KW-1185">Reference proteome</keyword>
<organism evidence="2 3">
    <name type="scientific">Arabis nemorensis</name>
    <dbReference type="NCBI Taxonomy" id="586526"/>
    <lineage>
        <taxon>Eukaryota</taxon>
        <taxon>Viridiplantae</taxon>
        <taxon>Streptophyta</taxon>
        <taxon>Embryophyta</taxon>
        <taxon>Tracheophyta</taxon>
        <taxon>Spermatophyta</taxon>
        <taxon>Magnoliopsida</taxon>
        <taxon>eudicotyledons</taxon>
        <taxon>Gunneridae</taxon>
        <taxon>Pentapetalae</taxon>
        <taxon>rosids</taxon>
        <taxon>malvids</taxon>
        <taxon>Brassicales</taxon>
        <taxon>Brassicaceae</taxon>
        <taxon>Arabideae</taxon>
        <taxon>Arabis</taxon>
    </lineage>
</organism>
<evidence type="ECO:0000313" key="2">
    <source>
        <dbReference type="EMBL" id="VVA95667.1"/>
    </source>
</evidence>
<gene>
    <name evidence="2" type="ORF">ANE_LOCUS6112</name>
</gene>
<accession>A0A565B266</accession>